<dbReference type="EMBL" id="BLLG01000001">
    <property type="protein sequence ID" value="GFH34265.1"/>
    <property type="molecule type" value="Genomic_DNA"/>
</dbReference>
<dbReference type="RefSeq" id="WP_173261019.1">
    <property type="nucleotide sequence ID" value="NZ_BLLG01000001.1"/>
</dbReference>
<comment type="caution">
    <text evidence="1">The sequence shown here is derived from an EMBL/GenBank/DDBJ whole genome shotgun (WGS) entry which is preliminary data.</text>
</comment>
<organism evidence="1 2">
    <name type="scientific">Streptomyces pacificus</name>
    <dbReference type="NCBI Taxonomy" id="2705029"/>
    <lineage>
        <taxon>Bacteria</taxon>
        <taxon>Bacillati</taxon>
        <taxon>Actinomycetota</taxon>
        <taxon>Actinomycetes</taxon>
        <taxon>Kitasatosporales</taxon>
        <taxon>Streptomycetaceae</taxon>
        <taxon>Streptomyces</taxon>
    </lineage>
</organism>
<evidence type="ECO:0000313" key="1">
    <source>
        <dbReference type="EMBL" id="GFH34265.1"/>
    </source>
</evidence>
<sequence>MADDRATSAKNPDGWPLERALRAQVDAGQLALLTAYRAFITHTETCRPCRETSVDCDEAAGLRQAYRAAKAATP</sequence>
<keyword evidence="2" id="KW-1185">Reference proteome</keyword>
<accession>A0A6A0AP59</accession>
<reference evidence="1 2" key="1">
    <citation type="submission" date="2020-02" db="EMBL/GenBank/DDBJ databases">
        <title>Whole Genome Shotgun Sequence of Streptomyces sp. strain CWH03.</title>
        <authorList>
            <person name="Dohra H."/>
            <person name="Kodani S."/>
            <person name="Yamamura H."/>
        </authorList>
    </citation>
    <scope>NUCLEOTIDE SEQUENCE [LARGE SCALE GENOMIC DNA]</scope>
    <source>
        <strain evidence="1 2">CWH03</strain>
    </source>
</reference>
<name>A0A6A0AP59_9ACTN</name>
<evidence type="ECO:0000313" key="2">
    <source>
        <dbReference type="Proteomes" id="UP000484988"/>
    </source>
</evidence>
<dbReference type="AlphaFoldDB" id="A0A6A0AP59"/>
<gene>
    <name evidence="1" type="ORF">SCWH03_04790</name>
</gene>
<protein>
    <submittedName>
        <fullName evidence="1">Uncharacterized protein</fullName>
    </submittedName>
</protein>
<dbReference type="Proteomes" id="UP000484988">
    <property type="component" value="Unassembled WGS sequence"/>
</dbReference>
<proteinExistence type="predicted"/>